<dbReference type="InterPro" id="IPR000014">
    <property type="entry name" value="PAS"/>
</dbReference>
<dbReference type="Pfam" id="PF02518">
    <property type="entry name" value="HATPase_c"/>
    <property type="match status" value="1"/>
</dbReference>
<evidence type="ECO:0000256" key="1">
    <source>
        <dbReference type="ARBA" id="ARBA00000085"/>
    </source>
</evidence>
<evidence type="ECO:0000256" key="3">
    <source>
        <dbReference type="ARBA" id="ARBA00022553"/>
    </source>
</evidence>
<dbReference type="SUPFAM" id="SSF47384">
    <property type="entry name" value="Homodimeric domain of signal transducing histidine kinase"/>
    <property type="match status" value="1"/>
</dbReference>
<sequence length="528" mass="58955">MQNSCNHKHLKANSFAIKTIPIKSNAMYRNPGLLQNIIDAIPLPVGVYVGDNLEIALANDAMIKTWGKGNDVLGKTYLSVVPEIENQQILDEALGVLKTGTAFHAVGKKVDLVMQGIMTEHYFNYSFIPLFDEHGKVYGVLNTGADITDLHKAKEETLKSNEKLTIAIESSGIGSYEIDLETKKIKTSANFNTICSIGSETTNDDLIAKLHPEDLPAREKAHQQAEATGKICYEARILNDDGSYRWAKINGKIIKDKDGSAKTIIGIVQDIHEHKEFQEELKKQVASRTNELTRSNSDLMHFASVVSHDLREPLRKIKFFNTLLRNDIEDNVNDKSKKYLHKVSQSAQRMENIIEGILNYSTLDKTLQHIETIDLNEVIEDIKIDLELIIKEKGAILVTSDLPEIQGAPILINQLFYNLLQNALKFSKADQPPRVIITSSIINSNGHDFVQIKIKDNGIGIDAEFAEKIFTAFERLHSKDEYEGNGLGLALCRKIAERHNGKITAAGEKDNGAEFTVTLPLRQTEDTI</sequence>
<dbReference type="NCBIfam" id="TIGR00229">
    <property type="entry name" value="sensory_box"/>
    <property type="match status" value="1"/>
</dbReference>
<evidence type="ECO:0000313" key="9">
    <source>
        <dbReference type="Proteomes" id="UP000561681"/>
    </source>
</evidence>
<feature type="domain" description="PAC" evidence="7">
    <location>
        <begin position="231"/>
        <end position="283"/>
    </location>
</feature>
<evidence type="ECO:0000256" key="5">
    <source>
        <dbReference type="ARBA" id="ARBA00022777"/>
    </source>
</evidence>
<dbReference type="PRINTS" id="PR00344">
    <property type="entry name" value="BCTRLSENSOR"/>
</dbReference>
<organism evidence="8 9">
    <name type="scientific">Flavobacterium nitrogenifigens</name>
    <dbReference type="NCBI Taxonomy" id="1617283"/>
    <lineage>
        <taxon>Bacteria</taxon>
        <taxon>Pseudomonadati</taxon>
        <taxon>Bacteroidota</taxon>
        <taxon>Flavobacteriia</taxon>
        <taxon>Flavobacteriales</taxon>
        <taxon>Flavobacteriaceae</taxon>
        <taxon>Flavobacterium</taxon>
    </lineage>
</organism>
<dbReference type="SMART" id="SM00086">
    <property type="entry name" value="PAC"/>
    <property type="match status" value="1"/>
</dbReference>
<dbReference type="Proteomes" id="UP000561681">
    <property type="component" value="Unassembled WGS sequence"/>
</dbReference>
<dbReference type="InterPro" id="IPR003594">
    <property type="entry name" value="HATPase_dom"/>
</dbReference>
<dbReference type="AlphaFoldDB" id="A0A7W7N7R2"/>
<dbReference type="Pfam" id="PF00512">
    <property type="entry name" value="HisKA"/>
    <property type="match status" value="1"/>
</dbReference>
<dbReference type="PROSITE" id="PS50113">
    <property type="entry name" value="PAC"/>
    <property type="match status" value="1"/>
</dbReference>
<dbReference type="InterPro" id="IPR013656">
    <property type="entry name" value="PAS_4"/>
</dbReference>
<dbReference type="InterPro" id="IPR052162">
    <property type="entry name" value="Sensor_kinase/Photoreceptor"/>
</dbReference>
<dbReference type="EC" id="2.7.13.3" evidence="2"/>
<accession>A0A7W7N7R2</accession>
<dbReference type="InterPro" id="IPR004358">
    <property type="entry name" value="Sig_transdc_His_kin-like_C"/>
</dbReference>
<evidence type="ECO:0000256" key="2">
    <source>
        <dbReference type="ARBA" id="ARBA00012438"/>
    </source>
</evidence>
<dbReference type="PANTHER" id="PTHR43304:SF1">
    <property type="entry name" value="PAC DOMAIN-CONTAINING PROTEIN"/>
    <property type="match status" value="1"/>
</dbReference>
<dbReference type="Pfam" id="PF08447">
    <property type="entry name" value="PAS_3"/>
    <property type="match status" value="1"/>
</dbReference>
<dbReference type="InterPro" id="IPR000700">
    <property type="entry name" value="PAS-assoc_C"/>
</dbReference>
<comment type="caution">
    <text evidence="8">The sequence shown here is derived from an EMBL/GenBank/DDBJ whole genome shotgun (WGS) entry which is preliminary data.</text>
</comment>
<keyword evidence="3" id="KW-0597">Phosphoprotein</keyword>
<dbReference type="Gene3D" id="3.30.565.10">
    <property type="entry name" value="Histidine kinase-like ATPase, C-terminal domain"/>
    <property type="match status" value="1"/>
</dbReference>
<gene>
    <name evidence="8" type="ORF">HNP37_001800</name>
</gene>
<proteinExistence type="predicted"/>
<dbReference type="RefSeq" id="WP_246453411.1">
    <property type="nucleotide sequence ID" value="NZ_JACHLD010000002.1"/>
</dbReference>
<reference evidence="8 9" key="1">
    <citation type="submission" date="2020-08" db="EMBL/GenBank/DDBJ databases">
        <title>Functional genomics of gut bacteria from endangered species of beetles.</title>
        <authorList>
            <person name="Carlos-Shanley C."/>
        </authorList>
    </citation>
    <scope>NUCLEOTIDE SEQUENCE [LARGE SCALE GENOMIC DNA]</scope>
    <source>
        <strain evidence="8 9">S00142</strain>
    </source>
</reference>
<dbReference type="SUPFAM" id="SSF55785">
    <property type="entry name" value="PYP-like sensor domain (PAS domain)"/>
    <property type="match status" value="2"/>
</dbReference>
<evidence type="ECO:0000259" key="6">
    <source>
        <dbReference type="PROSITE" id="PS50109"/>
    </source>
</evidence>
<dbReference type="PANTHER" id="PTHR43304">
    <property type="entry name" value="PHYTOCHROME-LIKE PROTEIN CPH1"/>
    <property type="match status" value="1"/>
</dbReference>
<keyword evidence="4" id="KW-0808">Transferase</keyword>
<dbReference type="InterPro" id="IPR005467">
    <property type="entry name" value="His_kinase_dom"/>
</dbReference>
<dbReference type="CDD" id="cd00082">
    <property type="entry name" value="HisKA"/>
    <property type="match status" value="1"/>
</dbReference>
<dbReference type="Gene3D" id="2.10.70.100">
    <property type="match status" value="1"/>
</dbReference>
<protein>
    <recommendedName>
        <fullName evidence="2">histidine kinase</fullName>
        <ecNumber evidence="2">2.7.13.3</ecNumber>
    </recommendedName>
</protein>
<dbReference type="CDD" id="cd00130">
    <property type="entry name" value="PAS"/>
    <property type="match status" value="1"/>
</dbReference>
<name>A0A7W7N7R2_9FLAO</name>
<dbReference type="Pfam" id="PF08448">
    <property type="entry name" value="PAS_4"/>
    <property type="match status" value="1"/>
</dbReference>
<keyword evidence="5" id="KW-0418">Kinase</keyword>
<dbReference type="InterPro" id="IPR013655">
    <property type="entry name" value="PAS_fold_3"/>
</dbReference>
<dbReference type="SMART" id="SM00388">
    <property type="entry name" value="HisKA"/>
    <property type="match status" value="1"/>
</dbReference>
<dbReference type="InterPro" id="IPR001610">
    <property type="entry name" value="PAC"/>
</dbReference>
<dbReference type="SMART" id="SM00387">
    <property type="entry name" value="HATPase_c"/>
    <property type="match status" value="1"/>
</dbReference>
<dbReference type="EMBL" id="JACHLD010000002">
    <property type="protein sequence ID" value="MBB4801739.1"/>
    <property type="molecule type" value="Genomic_DNA"/>
</dbReference>
<evidence type="ECO:0000259" key="7">
    <source>
        <dbReference type="PROSITE" id="PS50113"/>
    </source>
</evidence>
<dbReference type="InterPro" id="IPR003661">
    <property type="entry name" value="HisK_dim/P_dom"/>
</dbReference>
<dbReference type="FunFam" id="3.30.565.10:FF:000006">
    <property type="entry name" value="Sensor histidine kinase WalK"/>
    <property type="match status" value="1"/>
</dbReference>
<feature type="domain" description="Histidine kinase" evidence="6">
    <location>
        <begin position="305"/>
        <end position="523"/>
    </location>
</feature>
<dbReference type="GO" id="GO:0000155">
    <property type="term" value="F:phosphorelay sensor kinase activity"/>
    <property type="evidence" value="ECO:0007669"/>
    <property type="project" value="InterPro"/>
</dbReference>
<dbReference type="PROSITE" id="PS50109">
    <property type="entry name" value="HIS_KIN"/>
    <property type="match status" value="1"/>
</dbReference>
<keyword evidence="9" id="KW-1185">Reference proteome</keyword>
<evidence type="ECO:0000313" key="8">
    <source>
        <dbReference type="EMBL" id="MBB4801739.1"/>
    </source>
</evidence>
<dbReference type="Gene3D" id="3.30.450.20">
    <property type="entry name" value="PAS domain"/>
    <property type="match status" value="2"/>
</dbReference>
<dbReference type="Gene3D" id="1.10.287.130">
    <property type="match status" value="1"/>
</dbReference>
<comment type="catalytic activity">
    <reaction evidence="1">
        <text>ATP + protein L-histidine = ADP + protein N-phospho-L-histidine.</text>
        <dbReference type="EC" id="2.7.13.3"/>
    </reaction>
</comment>
<dbReference type="SUPFAM" id="SSF55874">
    <property type="entry name" value="ATPase domain of HSP90 chaperone/DNA topoisomerase II/histidine kinase"/>
    <property type="match status" value="1"/>
</dbReference>
<dbReference type="InterPro" id="IPR036890">
    <property type="entry name" value="HATPase_C_sf"/>
</dbReference>
<evidence type="ECO:0000256" key="4">
    <source>
        <dbReference type="ARBA" id="ARBA00022679"/>
    </source>
</evidence>
<dbReference type="InterPro" id="IPR035965">
    <property type="entry name" value="PAS-like_dom_sf"/>
</dbReference>
<dbReference type="InterPro" id="IPR036097">
    <property type="entry name" value="HisK_dim/P_sf"/>
</dbReference>